<comment type="caution">
    <text evidence="1">The sequence shown here is derived from an EMBL/GenBank/DDBJ whole genome shotgun (WGS) entry which is preliminary data.</text>
</comment>
<keyword evidence="2" id="KW-1185">Reference proteome</keyword>
<evidence type="ECO:0000313" key="1">
    <source>
        <dbReference type="EMBL" id="MDC4241022.1"/>
    </source>
</evidence>
<dbReference type="EMBL" id="JAMRYU010000013">
    <property type="protein sequence ID" value="MDC4241022.1"/>
    <property type="molecule type" value="Genomic_DNA"/>
</dbReference>
<dbReference type="Proteomes" id="UP001141183">
    <property type="component" value="Unassembled WGS sequence"/>
</dbReference>
<evidence type="ECO:0000313" key="2">
    <source>
        <dbReference type="Proteomes" id="UP001141183"/>
    </source>
</evidence>
<protein>
    <submittedName>
        <fullName evidence="1">Uncharacterized protein</fullName>
    </submittedName>
</protein>
<accession>A0A9X3XQ48</accession>
<dbReference type="AlphaFoldDB" id="A0A9X3XQ48"/>
<organism evidence="1 2">
    <name type="scientific">Clostridium tertium</name>
    <dbReference type="NCBI Taxonomy" id="1559"/>
    <lineage>
        <taxon>Bacteria</taxon>
        <taxon>Bacillati</taxon>
        <taxon>Bacillota</taxon>
        <taxon>Clostridia</taxon>
        <taxon>Eubacteriales</taxon>
        <taxon>Clostridiaceae</taxon>
        <taxon>Clostridium</taxon>
    </lineage>
</organism>
<gene>
    <name evidence="1" type="ORF">NE398_12720</name>
</gene>
<dbReference type="RefSeq" id="WP_111930527.1">
    <property type="nucleotide sequence ID" value="NZ_JADPEJ010000005.1"/>
</dbReference>
<sequence length="94" mass="11534">MYIDEIEDLLKNKNNKFAKLEKYSNTLEEYFKQRNIKYRASFLKSSKWIKVYIDEYLLIITIDDINKYEIREKVDTETAFRLLIKEQLREIISD</sequence>
<proteinExistence type="predicted"/>
<name>A0A9X3XQ48_9CLOT</name>
<reference evidence="1" key="1">
    <citation type="submission" date="2022-05" db="EMBL/GenBank/DDBJ databases">
        <title>Draft genome sequence of Clostridium tertium strain CP3 isolated from Peru.</title>
        <authorList>
            <person name="Hurtado R."/>
            <person name="Lima L."/>
            <person name="Sousa T."/>
            <person name="Jaiswal A.K."/>
            <person name="Tiwari S."/>
            <person name="Maturrano L."/>
            <person name="Brenig B."/>
            <person name="Azevedo V."/>
        </authorList>
    </citation>
    <scope>NUCLEOTIDE SEQUENCE</scope>
    <source>
        <strain evidence="1">CP3</strain>
    </source>
</reference>